<sequence length="172" mass="19046">MLDIRGAEEAGGPRVSHNDHIAIDGQYKELSISRVDETIMSIGQSDCLQKQPGGFMRSLSGPEKDVPRLNLEVLLSKAHVIKCGNILGHRSSELSDPKDQPTQEGEDQTTAFGAVGQLVGHFAELFGYYVMRSAGSKEKVNLLKNKFRFDEAFNYKEEQDLDVALKRNHASV</sequence>
<keyword evidence="2" id="KW-1185">Reference proteome</keyword>
<comment type="caution">
    <text evidence="1">The sequence shown here is derived from an EMBL/GenBank/DDBJ whole genome shotgun (WGS) entry which is preliminary data.</text>
</comment>
<protein>
    <submittedName>
        <fullName evidence="1">Uncharacterized protein</fullName>
    </submittedName>
</protein>
<accession>A0ACC0FXL8</accession>
<proteinExistence type="predicted"/>
<organism evidence="1 2">
    <name type="scientific">Camellia lanceoleosa</name>
    <dbReference type="NCBI Taxonomy" id="1840588"/>
    <lineage>
        <taxon>Eukaryota</taxon>
        <taxon>Viridiplantae</taxon>
        <taxon>Streptophyta</taxon>
        <taxon>Embryophyta</taxon>
        <taxon>Tracheophyta</taxon>
        <taxon>Spermatophyta</taxon>
        <taxon>Magnoliopsida</taxon>
        <taxon>eudicotyledons</taxon>
        <taxon>Gunneridae</taxon>
        <taxon>Pentapetalae</taxon>
        <taxon>asterids</taxon>
        <taxon>Ericales</taxon>
        <taxon>Theaceae</taxon>
        <taxon>Camellia</taxon>
    </lineage>
</organism>
<reference evidence="1 2" key="1">
    <citation type="journal article" date="2022" name="Plant J.">
        <title>Chromosome-level genome of Camellia lanceoleosa provides a valuable resource for understanding genome evolution and self-incompatibility.</title>
        <authorList>
            <person name="Gong W."/>
            <person name="Xiao S."/>
            <person name="Wang L."/>
            <person name="Liao Z."/>
            <person name="Chang Y."/>
            <person name="Mo W."/>
            <person name="Hu G."/>
            <person name="Li W."/>
            <person name="Zhao G."/>
            <person name="Zhu H."/>
            <person name="Hu X."/>
            <person name="Ji K."/>
            <person name="Xiang X."/>
            <person name="Song Q."/>
            <person name="Yuan D."/>
            <person name="Jin S."/>
            <person name="Zhang L."/>
        </authorList>
    </citation>
    <scope>NUCLEOTIDE SEQUENCE [LARGE SCALE GENOMIC DNA]</scope>
    <source>
        <strain evidence="1">SQ_2022a</strain>
    </source>
</reference>
<dbReference type="EMBL" id="CM045769">
    <property type="protein sequence ID" value="KAI7993429.1"/>
    <property type="molecule type" value="Genomic_DNA"/>
</dbReference>
<evidence type="ECO:0000313" key="1">
    <source>
        <dbReference type="EMBL" id="KAI7993429.1"/>
    </source>
</evidence>
<name>A0ACC0FXL8_9ERIC</name>
<dbReference type="Proteomes" id="UP001060215">
    <property type="component" value="Chromosome 12"/>
</dbReference>
<evidence type="ECO:0000313" key="2">
    <source>
        <dbReference type="Proteomes" id="UP001060215"/>
    </source>
</evidence>
<gene>
    <name evidence="1" type="ORF">LOK49_LG11G00226</name>
</gene>